<keyword evidence="1" id="KW-0472">Membrane</keyword>
<gene>
    <name evidence="3" type="ORF">pv_195</name>
</gene>
<protein>
    <recommendedName>
        <fullName evidence="2">DUF5857 domain-containing protein</fullName>
    </recommendedName>
</protein>
<dbReference type="Pfam" id="PF19175">
    <property type="entry name" value="DUF5857"/>
    <property type="match status" value="1"/>
</dbReference>
<evidence type="ECO:0000313" key="3">
    <source>
        <dbReference type="EMBL" id="AHH01762.1"/>
    </source>
</evidence>
<keyword evidence="1" id="KW-0812">Transmembrane</keyword>
<keyword evidence="4" id="KW-1185">Reference proteome</keyword>
<evidence type="ECO:0000259" key="2">
    <source>
        <dbReference type="Pfam" id="PF19175"/>
    </source>
</evidence>
<dbReference type="OrthoDB" id="22287at10239"/>
<name>W5S624_9VIRU</name>
<evidence type="ECO:0000256" key="1">
    <source>
        <dbReference type="SAM" id="Phobius"/>
    </source>
</evidence>
<accession>W5S624</accession>
<feature type="domain" description="DUF5857" evidence="2">
    <location>
        <begin position="189"/>
        <end position="382"/>
    </location>
</feature>
<dbReference type="RefSeq" id="YP_009001097.1">
    <property type="nucleotide sequence ID" value="NC_023423.1"/>
</dbReference>
<reference evidence="3 4" key="1">
    <citation type="journal article" date="2014" name="Proc. Natl. Acad. Sci. U.S.A.">
        <title>Thirty-thousand-year-old distant relative of giant icosahedral DNA viruses with a pandoravirus morphology.</title>
        <authorList>
            <person name="Legendre M."/>
            <person name="Bartoli J."/>
            <person name="Shmakova L."/>
            <person name="Jeudy S."/>
            <person name="Labadie K."/>
            <person name="Adrait A."/>
            <person name="Lescot M."/>
            <person name="Poirot O."/>
            <person name="Bertaux L."/>
            <person name="Bruley C."/>
            <person name="Coute Y."/>
            <person name="Rivkina E."/>
            <person name="Abergel C."/>
            <person name="Claverie J.M."/>
        </authorList>
    </citation>
    <scope>NUCLEOTIDE SEQUENCE [LARGE SCALE GENOMIC DNA]</scope>
    <source>
        <strain evidence="3">P1084-T</strain>
    </source>
</reference>
<dbReference type="Proteomes" id="UP000202176">
    <property type="component" value="Segment"/>
</dbReference>
<sequence length="449" mass="49245">MSICPAENLCTTTVPQPAPLKVQRANVSTFPSARSCVERVLNWNLRRFCDDVSSDEWYFSDEISTSVIPRRDQVSCVRKAYTGDPFICCSKDYAATERFENCFSTPGQGGGSRTCDPSLRDITSDACNSARVSIEDVCLGVGLTDQQWIDVWTKPTYQSQALCPYFLSRKVLNIAGSQVLNLQTAVPPASQYISGDRIAWARNFLSRLASNYNTRGFSLGSAPNSRSFSPIEPVLYNICSNAPGLCNSFLRQFCSPFTGDQLTREPALANWCGCYLPDSEYETYVTQYQVNRECTPYCIREGAVPLARASGTSPSPCTQNTCIIDDVTIRLERSSVGQGVNFSQFCGNCGEGTTCSCILSGASIEVINSRIGGQIDLSQNCSGSSLCYIDVGPTQIQVPCATGDDASNQVEKEFRDALFRRNLTILLVLLGAIILVGIVWFVVSFFFDK</sequence>
<dbReference type="InterPro" id="IPR043875">
    <property type="entry name" value="DUF5857"/>
</dbReference>
<keyword evidence="1" id="KW-1133">Transmembrane helix</keyword>
<feature type="transmembrane region" description="Helical" evidence="1">
    <location>
        <begin position="423"/>
        <end position="447"/>
    </location>
</feature>
<dbReference type="GeneID" id="18266223"/>
<proteinExistence type="predicted"/>
<organism evidence="3 4">
    <name type="scientific">Pithovirus sibericum</name>
    <dbReference type="NCBI Taxonomy" id="1450746"/>
    <lineage>
        <taxon>Viruses</taxon>
        <taxon>Pithoviruses</taxon>
        <taxon>Orthopithovirinae</taxon>
        <taxon>Alphapithovirus</taxon>
        <taxon>Alphapithovirus sibericum</taxon>
    </lineage>
</organism>
<evidence type="ECO:0000313" key="4">
    <source>
        <dbReference type="Proteomes" id="UP000202176"/>
    </source>
</evidence>
<dbReference type="KEGG" id="vg:18266223"/>
<dbReference type="EMBL" id="KF740664">
    <property type="protein sequence ID" value="AHH01762.1"/>
    <property type="molecule type" value="Genomic_DNA"/>
</dbReference>